<dbReference type="InterPro" id="IPR001245">
    <property type="entry name" value="Ser-Thr/Tyr_kinase_cat_dom"/>
</dbReference>
<evidence type="ECO:0000313" key="4">
    <source>
        <dbReference type="Proteomes" id="UP000525078"/>
    </source>
</evidence>
<comment type="similarity">
    <text evidence="1">Belongs to the protein kinase superfamily. STE Ser/Thr protein kinase family. STE20 subfamily.</text>
</comment>
<evidence type="ECO:0000313" key="3">
    <source>
        <dbReference type="EMBL" id="KAF4353935.1"/>
    </source>
</evidence>
<evidence type="ECO:0000259" key="2">
    <source>
        <dbReference type="Pfam" id="PF07714"/>
    </source>
</evidence>
<dbReference type="PANTHER" id="PTHR48014:SF21">
    <property type="entry name" value="SERINE_THREONINE-PROTEIN KINASE FRAY2"/>
    <property type="match status" value="1"/>
</dbReference>
<proteinExistence type="inferred from homology"/>
<dbReference type="AlphaFoldDB" id="A0A7J6E668"/>
<dbReference type="Pfam" id="PF07714">
    <property type="entry name" value="PK_Tyr_Ser-Thr"/>
    <property type="match status" value="1"/>
</dbReference>
<dbReference type="SUPFAM" id="SSF56112">
    <property type="entry name" value="Protein kinase-like (PK-like)"/>
    <property type="match status" value="1"/>
</dbReference>
<feature type="domain" description="Serine-threonine/tyrosine-protein kinase catalytic" evidence="2">
    <location>
        <begin position="111"/>
        <end position="165"/>
    </location>
</feature>
<organism evidence="3 4">
    <name type="scientific">Cannabis sativa</name>
    <name type="common">Hemp</name>
    <name type="synonym">Marijuana</name>
    <dbReference type="NCBI Taxonomy" id="3483"/>
    <lineage>
        <taxon>Eukaryota</taxon>
        <taxon>Viridiplantae</taxon>
        <taxon>Streptophyta</taxon>
        <taxon>Embryophyta</taxon>
        <taxon>Tracheophyta</taxon>
        <taxon>Spermatophyta</taxon>
        <taxon>Magnoliopsida</taxon>
        <taxon>eudicotyledons</taxon>
        <taxon>Gunneridae</taxon>
        <taxon>Pentapetalae</taxon>
        <taxon>rosids</taxon>
        <taxon>fabids</taxon>
        <taxon>Rosales</taxon>
        <taxon>Cannabaceae</taxon>
        <taxon>Cannabis</taxon>
    </lineage>
</organism>
<dbReference type="EMBL" id="JAATIP010000287">
    <property type="protein sequence ID" value="KAF4353935.1"/>
    <property type="molecule type" value="Genomic_DNA"/>
</dbReference>
<sequence length="224" mass="25257">MGMGSVRGWFGSVEMVRRGSPSDWCRSEVGLDSWWAGRWGVPFVSPLIIQHPTNQQIIDVSTSGQRSLKPTARRLTFPLSRVSPSSPFDQGHIVIFSKYRKKNMEKLVIDVKESTMDNIFREAQTMTLVENPNVLKFYYSFVNGQFLWVVMPFMAGGSCLHILKVAHLNGFDEVVGAHGAIKLGDFDVFACLYVSGDRQHVRNTFVDRVFFKIGGNYIIQAMAV</sequence>
<dbReference type="InterPro" id="IPR011009">
    <property type="entry name" value="Kinase-like_dom_sf"/>
</dbReference>
<protein>
    <recommendedName>
        <fullName evidence="2">Serine-threonine/tyrosine-protein kinase catalytic domain-containing protein</fullName>
    </recommendedName>
</protein>
<reference evidence="3 4" key="1">
    <citation type="journal article" date="2020" name="bioRxiv">
        <title>Sequence and annotation of 42 cannabis genomes reveals extensive copy number variation in cannabinoid synthesis and pathogen resistance genes.</title>
        <authorList>
            <person name="Mckernan K.J."/>
            <person name="Helbert Y."/>
            <person name="Kane L.T."/>
            <person name="Ebling H."/>
            <person name="Zhang L."/>
            <person name="Liu B."/>
            <person name="Eaton Z."/>
            <person name="Mclaughlin S."/>
            <person name="Kingan S."/>
            <person name="Baybayan P."/>
            <person name="Concepcion G."/>
            <person name="Jordan M."/>
            <person name="Riva A."/>
            <person name="Barbazuk W."/>
            <person name="Harkins T."/>
        </authorList>
    </citation>
    <scope>NUCLEOTIDE SEQUENCE [LARGE SCALE GENOMIC DNA]</scope>
    <source>
        <strain evidence="4">cv. Jamaican Lion 4</strain>
        <tissue evidence="3">Leaf</tissue>
    </source>
</reference>
<comment type="caution">
    <text evidence="3">The sequence shown here is derived from an EMBL/GenBank/DDBJ whole genome shotgun (WGS) entry which is preliminary data.</text>
</comment>
<evidence type="ECO:0000256" key="1">
    <source>
        <dbReference type="ARBA" id="ARBA00008874"/>
    </source>
</evidence>
<dbReference type="GO" id="GO:0043539">
    <property type="term" value="F:protein serine/threonine kinase activator activity"/>
    <property type="evidence" value="ECO:0007669"/>
    <property type="project" value="InterPro"/>
</dbReference>
<dbReference type="GO" id="GO:0004672">
    <property type="term" value="F:protein kinase activity"/>
    <property type="evidence" value="ECO:0007669"/>
    <property type="project" value="InterPro"/>
</dbReference>
<dbReference type="PANTHER" id="PTHR48014">
    <property type="entry name" value="SERINE/THREONINE-PROTEIN KINASE FRAY2"/>
    <property type="match status" value="1"/>
</dbReference>
<dbReference type="Gene3D" id="3.30.200.20">
    <property type="entry name" value="Phosphorylase Kinase, domain 1"/>
    <property type="match status" value="1"/>
</dbReference>
<accession>A0A7J6E668</accession>
<name>A0A7J6E668_CANSA</name>
<gene>
    <name evidence="3" type="ORF">F8388_008573</name>
</gene>
<dbReference type="Proteomes" id="UP000525078">
    <property type="component" value="Unassembled WGS sequence"/>
</dbReference>
<dbReference type="InterPro" id="IPR047173">
    <property type="entry name" value="STRAD_A/B-like"/>
</dbReference>